<organism evidence="3 4">
    <name type="scientific">Acetivibrio ethanolgignens</name>
    <dbReference type="NCBI Taxonomy" id="290052"/>
    <lineage>
        <taxon>Bacteria</taxon>
        <taxon>Bacillati</taxon>
        <taxon>Bacillota</taxon>
        <taxon>Clostridia</taxon>
        <taxon>Eubacteriales</taxon>
        <taxon>Oscillospiraceae</taxon>
        <taxon>Acetivibrio</taxon>
    </lineage>
</organism>
<accession>A0A0V8QCA4</accession>
<dbReference type="Gene3D" id="1.10.260.40">
    <property type="entry name" value="lambda repressor-like DNA-binding domains"/>
    <property type="match status" value="1"/>
</dbReference>
<dbReference type="Proteomes" id="UP000054874">
    <property type="component" value="Unassembled WGS sequence"/>
</dbReference>
<sequence>MALTLLSVRLKNLRESRNLTQQDLGTYLNISRQGYSHYENGTRVPDFHVLERLADLYDISIASLLAPYAKKDYLSGEVAEESPDTQSLQGLTRQEQMVLNLFSQLPPEDKEDFMDLLSIKLHQTRIRRSRTNAKEKEK</sequence>
<dbReference type="InterPro" id="IPR010982">
    <property type="entry name" value="Lambda_DNA-bd_dom_sf"/>
</dbReference>
<dbReference type="InterPro" id="IPR001387">
    <property type="entry name" value="Cro/C1-type_HTH"/>
</dbReference>
<feature type="domain" description="HTH cro/C1-type" evidence="2">
    <location>
        <begin position="10"/>
        <end position="64"/>
    </location>
</feature>
<dbReference type="PANTHER" id="PTHR46558:SF11">
    <property type="entry name" value="HTH-TYPE TRANSCRIPTIONAL REGULATOR XRE"/>
    <property type="match status" value="1"/>
</dbReference>
<evidence type="ECO:0000313" key="3">
    <source>
        <dbReference type="EMBL" id="KSV58209.1"/>
    </source>
</evidence>
<protein>
    <recommendedName>
        <fullName evidence="2">HTH cro/C1-type domain-containing protein</fullName>
    </recommendedName>
</protein>
<dbReference type="SUPFAM" id="SSF47413">
    <property type="entry name" value="lambda repressor-like DNA-binding domains"/>
    <property type="match status" value="1"/>
</dbReference>
<dbReference type="RefSeq" id="WP_058353556.1">
    <property type="nucleotide sequence ID" value="NZ_CABMMD010000181.1"/>
</dbReference>
<dbReference type="SMART" id="SM00530">
    <property type="entry name" value="HTH_XRE"/>
    <property type="match status" value="1"/>
</dbReference>
<dbReference type="OrthoDB" id="1856733at2"/>
<gene>
    <name evidence="3" type="ORF">ASU35_13750</name>
</gene>
<evidence type="ECO:0000259" key="2">
    <source>
        <dbReference type="PROSITE" id="PS50943"/>
    </source>
</evidence>
<dbReference type="CDD" id="cd00093">
    <property type="entry name" value="HTH_XRE"/>
    <property type="match status" value="1"/>
</dbReference>
<proteinExistence type="predicted"/>
<dbReference type="STRING" id="290052.ASU35_13750"/>
<dbReference type="EMBL" id="LNAM01000181">
    <property type="protein sequence ID" value="KSV58209.1"/>
    <property type="molecule type" value="Genomic_DNA"/>
</dbReference>
<dbReference type="PANTHER" id="PTHR46558">
    <property type="entry name" value="TRACRIPTIONAL REGULATORY PROTEIN-RELATED-RELATED"/>
    <property type="match status" value="1"/>
</dbReference>
<evidence type="ECO:0000313" key="4">
    <source>
        <dbReference type="Proteomes" id="UP000054874"/>
    </source>
</evidence>
<name>A0A0V8QCA4_9FIRM</name>
<reference evidence="3 4" key="1">
    <citation type="submission" date="2015-11" db="EMBL/GenBank/DDBJ databases">
        <title>Butyribacter intestini gen. nov., sp. nov., a butyric acid-producing bacterium of the family Lachnospiraceae isolated from the human faeces.</title>
        <authorList>
            <person name="Zou Y."/>
            <person name="Xue W."/>
            <person name="Luo G."/>
            <person name="Lv M."/>
        </authorList>
    </citation>
    <scope>NUCLEOTIDE SEQUENCE [LARGE SCALE GENOMIC DNA]</scope>
    <source>
        <strain evidence="3 4">ACET-33324</strain>
    </source>
</reference>
<dbReference type="Pfam" id="PF01381">
    <property type="entry name" value="HTH_3"/>
    <property type="match status" value="1"/>
</dbReference>
<dbReference type="AlphaFoldDB" id="A0A0V8QCA4"/>
<comment type="caution">
    <text evidence="3">The sequence shown here is derived from an EMBL/GenBank/DDBJ whole genome shotgun (WGS) entry which is preliminary data.</text>
</comment>
<dbReference type="GO" id="GO:0003677">
    <property type="term" value="F:DNA binding"/>
    <property type="evidence" value="ECO:0007669"/>
    <property type="project" value="UniProtKB-KW"/>
</dbReference>
<keyword evidence="1" id="KW-0238">DNA-binding</keyword>
<dbReference type="PROSITE" id="PS50943">
    <property type="entry name" value="HTH_CROC1"/>
    <property type="match status" value="1"/>
</dbReference>
<keyword evidence="4" id="KW-1185">Reference proteome</keyword>
<evidence type="ECO:0000256" key="1">
    <source>
        <dbReference type="ARBA" id="ARBA00023125"/>
    </source>
</evidence>